<gene>
    <name evidence="1" type="ORF">F5876DRAFT_70825</name>
</gene>
<comment type="caution">
    <text evidence="1">The sequence shown here is derived from an EMBL/GenBank/DDBJ whole genome shotgun (WGS) entry which is preliminary data.</text>
</comment>
<proteinExistence type="predicted"/>
<organism evidence="1 2">
    <name type="scientific">Lentinula aff. lateritia</name>
    <dbReference type="NCBI Taxonomy" id="2804960"/>
    <lineage>
        <taxon>Eukaryota</taxon>
        <taxon>Fungi</taxon>
        <taxon>Dikarya</taxon>
        <taxon>Basidiomycota</taxon>
        <taxon>Agaricomycotina</taxon>
        <taxon>Agaricomycetes</taxon>
        <taxon>Agaricomycetidae</taxon>
        <taxon>Agaricales</taxon>
        <taxon>Marasmiineae</taxon>
        <taxon>Omphalotaceae</taxon>
        <taxon>Lentinula</taxon>
    </lineage>
</organism>
<sequence length="617" mass="71376">MHSLQRQVSNQESSTMSTGINAQMKTLNAPDKLLEAQVNQQESFKDPAHMNTQTQFQSGTRGLEEKVMDIKQNNLTQSKPRLRPRPHPYTKNKESTAKDSNDAKYYRFDGSGLSPDQKGWVHLHLTTWFDVKNNPEDTRIFIEQISGEFLTKFPANDLVQEGSALDNAHFRDYALTKIKKTSANAITLSDSLLHAAFMSTLGDIYETTNIGSPNSSPPRSVSPTDTRYELREWSEPPHSTTPIDTKEESRKCLVQAIVEPFGILLCKGDRIELMSFYHEIQQAWFAIWPVDVIVHDVTALHFERFFKKARAFKTGKALPHPKLSLNDLDIVLRTKLAWHFVPVFRQVMSTPFQKEFLDSLANIWASHWPEDTTYGRKDKDHRTLLPKHIVWPPGVSSGELDIEDFEIRHAVSHEEALIRKCDAVGTFTLECIYSENIRTYKQMRKFLSHKEKRDAWFEMRWSILKFLKAAVKNVGKYIAGLPKLYNYLWLGSPHQYWHFPYLLVRPRRLPRLLRPSLGKTRAGLLCQGLTAADWKESLREAVFLWGAHNHLPEHFEQEYPHWPKYRYLVATPPNNEHLLIKWEYPSLPSPLWYTSPLPSSDEDRAPTPPSPWIGRNL</sequence>
<evidence type="ECO:0000313" key="1">
    <source>
        <dbReference type="EMBL" id="KAJ3804209.1"/>
    </source>
</evidence>
<reference evidence="1" key="1">
    <citation type="submission" date="2022-09" db="EMBL/GenBank/DDBJ databases">
        <title>A Global Phylogenomic Analysis of the Shiitake Genus Lentinula.</title>
        <authorList>
            <consortium name="DOE Joint Genome Institute"/>
            <person name="Sierra-Patev S."/>
            <person name="Min B."/>
            <person name="Naranjo-Ortiz M."/>
            <person name="Looney B."/>
            <person name="Konkel Z."/>
            <person name="Slot J.C."/>
            <person name="Sakamoto Y."/>
            <person name="Steenwyk J.L."/>
            <person name="Rokas A."/>
            <person name="Carro J."/>
            <person name="Camarero S."/>
            <person name="Ferreira P."/>
            <person name="Molpeceres G."/>
            <person name="Ruiz-Duenas F.J."/>
            <person name="Serrano A."/>
            <person name="Henrissat B."/>
            <person name="Drula E."/>
            <person name="Hughes K.W."/>
            <person name="Mata J.L."/>
            <person name="Ishikawa N.K."/>
            <person name="Vargas-Isla R."/>
            <person name="Ushijima S."/>
            <person name="Smith C.A."/>
            <person name="Ahrendt S."/>
            <person name="Andreopoulos W."/>
            <person name="He G."/>
            <person name="Labutti K."/>
            <person name="Lipzen A."/>
            <person name="Ng V."/>
            <person name="Riley R."/>
            <person name="Sandor L."/>
            <person name="Barry K."/>
            <person name="Martinez A.T."/>
            <person name="Xiao Y."/>
            <person name="Gibbons J.G."/>
            <person name="Terashima K."/>
            <person name="Grigoriev I.V."/>
            <person name="Hibbett D.S."/>
        </authorList>
    </citation>
    <scope>NUCLEOTIDE SEQUENCE</scope>
    <source>
        <strain evidence="1">TMI1499</strain>
    </source>
</reference>
<keyword evidence="2" id="KW-1185">Reference proteome</keyword>
<dbReference type="EMBL" id="MU796192">
    <property type="protein sequence ID" value="KAJ3804209.1"/>
    <property type="molecule type" value="Genomic_DNA"/>
</dbReference>
<accession>A0ACC1TI25</accession>
<name>A0ACC1TI25_9AGAR</name>
<protein>
    <submittedName>
        <fullName evidence="1">Uncharacterized protein</fullName>
    </submittedName>
</protein>
<dbReference type="Proteomes" id="UP001163835">
    <property type="component" value="Unassembled WGS sequence"/>
</dbReference>
<evidence type="ECO:0000313" key="2">
    <source>
        <dbReference type="Proteomes" id="UP001163835"/>
    </source>
</evidence>